<evidence type="ECO:0000256" key="7">
    <source>
        <dbReference type="PROSITE-ProRule" id="PRU00339"/>
    </source>
</evidence>
<evidence type="ECO:0000256" key="8">
    <source>
        <dbReference type="SAM" id="MobiDB-lite"/>
    </source>
</evidence>
<evidence type="ECO:0000256" key="2">
    <source>
        <dbReference type="ARBA" id="ARBA00022737"/>
    </source>
</evidence>
<keyword evidence="3" id="KW-0498">Mitosis</keyword>
<keyword evidence="4" id="KW-0833">Ubl conjugation pathway</keyword>
<feature type="repeat" description="TPR" evidence="7">
    <location>
        <begin position="574"/>
        <end position="607"/>
    </location>
</feature>
<evidence type="ECO:0000256" key="3">
    <source>
        <dbReference type="ARBA" id="ARBA00022776"/>
    </source>
</evidence>
<dbReference type="RefSeq" id="XP_034112514.1">
    <property type="nucleotide sequence ID" value="XM_034256623.2"/>
</dbReference>
<proteinExistence type="predicted"/>
<dbReference type="PROSITE" id="PS50005">
    <property type="entry name" value="TPR"/>
    <property type="match status" value="2"/>
</dbReference>
<dbReference type="Proteomes" id="UP000515160">
    <property type="component" value="Chromosome 2R"/>
</dbReference>
<accession>A0A6P8XI32</accession>
<feature type="compositionally biased region" description="Low complexity" evidence="8">
    <location>
        <begin position="706"/>
        <end position="715"/>
    </location>
</feature>
<dbReference type="Gene3D" id="1.25.40.10">
    <property type="entry name" value="Tetratricopeptide repeat domain"/>
    <property type="match status" value="2"/>
</dbReference>
<evidence type="ECO:0000256" key="5">
    <source>
        <dbReference type="ARBA" id="ARBA00022803"/>
    </source>
</evidence>
<dbReference type="GO" id="GO:0051301">
    <property type="term" value="P:cell division"/>
    <property type="evidence" value="ECO:0007669"/>
    <property type="project" value="UniProtKB-KW"/>
</dbReference>
<keyword evidence="9" id="KW-1185">Reference proteome</keyword>
<dbReference type="GeneID" id="117573417"/>
<keyword evidence="5 7" id="KW-0802">TPR repeat</keyword>
<sequence length="724" mass="82502">MAGDNENSNTDTSNDHIDLAQYRKLVKQFIDMRRYSTALFWAEKVAVLSGQEPRDVYYQAQCMFLLGEFHRAAHTIQHYHLQKSSLPCFNLLLESLYAAKEYNEAANIIQAVDVETMSTSIVHPPQDAASGFNLETNSVFGGEENNRNELLASIYLMKGKVYEALDNRGMAMDFYVQALHKSIYCFEALEALVQHEMLMAWEEFELMHHLPLAQQSSESDAKFILKLYESRLKKYYELISARNAEEISPIVNPDVLKYIKEFTVRVQQTCSTDSQFPKSNLPKVPVTPAHFMSPAQKVLEDLKAPTFSLQTSLSRASSMIDATQRSLFDASNRRASGDQDLDTLMSLNDCLTRVQRSTDLLAAEAEKCFYDCDYKQCLKILNDQLKIDPFHNNALTIQIACLVENGDFNRLFYVAHKLVDRYPDKAISWYAVGCYYDMIGKSDPARRYLSKATSLDRLYGPAWLAYGHSFANENEHEQAMAAYFKATQLMRGCHLPLLYIGVECGLTKNLELAEKFFLQAMTIAPMDVYVLHELGVIKYEYEYYDGAATIFQCTVDIIKQRAKTNNEEISARWEPLFINLGHSLRRIGKYEEALYNFQYALLLKPQSAPTYTSMGFIHALLGNLDEAIEYFHKSLALNRDCIVTSTILKNCIEDLMDDNTTINEICSKALRDVTESITASTRQMLNADKLNGIKMNLKFEEEEELSNSNSNSDSNMVVDMSLDT</sequence>
<dbReference type="GO" id="GO:0031145">
    <property type="term" value="P:anaphase-promoting complex-dependent catabolic process"/>
    <property type="evidence" value="ECO:0007669"/>
    <property type="project" value="TreeGrafter"/>
</dbReference>
<dbReference type="InterPro" id="IPR019734">
    <property type="entry name" value="TPR_rpt"/>
</dbReference>
<dbReference type="SUPFAM" id="SSF48452">
    <property type="entry name" value="TPR-like"/>
    <property type="match status" value="1"/>
</dbReference>
<dbReference type="AlphaFoldDB" id="A0A6P8XI32"/>
<dbReference type="GO" id="GO:0005737">
    <property type="term" value="C:cytoplasm"/>
    <property type="evidence" value="ECO:0007669"/>
    <property type="project" value="TreeGrafter"/>
</dbReference>
<evidence type="ECO:0000313" key="10">
    <source>
        <dbReference type="RefSeq" id="XP_034112514.1"/>
    </source>
</evidence>
<feature type="region of interest" description="Disordered" evidence="8">
    <location>
        <begin position="702"/>
        <end position="724"/>
    </location>
</feature>
<organism evidence="9 10">
    <name type="scientific">Drosophila albomicans</name>
    <name type="common">Fruit fly</name>
    <dbReference type="NCBI Taxonomy" id="7291"/>
    <lineage>
        <taxon>Eukaryota</taxon>
        <taxon>Metazoa</taxon>
        <taxon>Ecdysozoa</taxon>
        <taxon>Arthropoda</taxon>
        <taxon>Hexapoda</taxon>
        <taxon>Insecta</taxon>
        <taxon>Pterygota</taxon>
        <taxon>Neoptera</taxon>
        <taxon>Endopterygota</taxon>
        <taxon>Diptera</taxon>
        <taxon>Brachycera</taxon>
        <taxon>Muscomorpha</taxon>
        <taxon>Ephydroidea</taxon>
        <taxon>Drosophilidae</taxon>
        <taxon>Drosophila</taxon>
    </lineage>
</organism>
<protein>
    <submittedName>
        <fullName evidence="10">Cell division cycle protein 16 homolog</fullName>
    </submittedName>
</protein>
<gene>
    <name evidence="10" type="primary">LOC117573417</name>
</gene>
<dbReference type="SMART" id="SM00028">
    <property type="entry name" value="TPR"/>
    <property type="match status" value="7"/>
</dbReference>
<reference evidence="10" key="1">
    <citation type="submission" date="2025-08" db="UniProtKB">
        <authorList>
            <consortium name="RefSeq"/>
        </authorList>
    </citation>
    <scope>IDENTIFICATION</scope>
    <source>
        <strain evidence="10">15112-1751.03</strain>
        <tissue evidence="10">Whole Adult</tissue>
    </source>
</reference>
<evidence type="ECO:0000313" key="9">
    <source>
        <dbReference type="Proteomes" id="UP000515160"/>
    </source>
</evidence>
<keyword evidence="6" id="KW-0131">Cell cycle</keyword>
<dbReference type="Pfam" id="PF00515">
    <property type="entry name" value="TPR_1"/>
    <property type="match status" value="1"/>
</dbReference>
<dbReference type="PANTHER" id="PTHR12558:SF9">
    <property type="entry name" value="CELL DIVISION CYCLE PROTEIN 16 HOMOLOG"/>
    <property type="match status" value="1"/>
</dbReference>
<dbReference type="FunFam" id="1.25.40.10:FF:001023">
    <property type="entry name" value="Cell division cycle 16"/>
    <property type="match status" value="1"/>
</dbReference>
<dbReference type="CTD" id="8881"/>
<dbReference type="PANTHER" id="PTHR12558">
    <property type="entry name" value="CELL DIVISION CYCLE 16,23,27"/>
    <property type="match status" value="1"/>
</dbReference>
<evidence type="ECO:0000256" key="1">
    <source>
        <dbReference type="ARBA" id="ARBA00022618"/>
    </source>
</evidence>
<dbReference type="InterPro" id="IPR011990">
    <property type="entry name" value="TPR-like_helical_dom_sf"/>
</dbReference>
<dbReference type="GO" id="GO:0016567">
    <property type="term" value="P:protein ubiquitination"/>
    <property type="evidence" value="ECO:0007669"/>
    <property type="project" value="TreeGrafter"/>
</dbReference>
<keyword evidence="2" id="KW-0677">Repeat</keyword>
<dbReference type="GO" id="GO:0005680">
    <property type="term" value="C:anaphase-promoting complex"/>
    <property type="evidence" value="ECO:0007669"/>
    <property type="project" value="TreeGrafter"/>
</dbReference>
<evidence type="ECO:0000256" key="6">
    <source>
        <dbReference type="ARBA" id="ARBA00023306"/>
    </source>
</evidence>
<name>A0A6P8XI32_DROAB</name>
<dbReference type="GO" id="GO:0045842">
    <property type="term" value="P:positive regulation of mitotic metaphase/anaphase transition"/>
    <property type="evidence" value="ECO:0007669"/>
    <property type="project" value="TreeGrafter"/>
</dbReference>
<dbReference type="Pfam" id="PF13181">
    <property type="entry name" value="TPR_8"/>
    <property type="match status" value="1"/>
</dbReference>
<evidence type="ECO:0000256" key="4">
    <source>
        <dbReference type="ARBA" id="ARBA00022786"/>
    </source>
</evidence>
<dbReference type="OrthoDB" id="10006270at2759"/>
<feature type="repeat" description="TPR" evidence="7">
    <location>
        <begin position="608"/>
        <end position="641"/>
    </location>
</feature>
<dbReference type="Pfam" id="PF12895">
    <property type="entry name" value="ANAPC3"/>
    <property type="match status" value="1"/>
</dbReference>
<keyword evidence="1 10" id="KW-0132">Cell division</keyword>